<proteinExistence type="predicted"/>
<dbReference type="AlphaFoldDB" id="A0A8S1LGF3"/>
<comment type="caution">
    <text evidence="2">The sequence shown here is derived from an EMBL/GenBank/DDBJ whole genome shotgun (WGS) entry which is preliminary data.</text>
</comment>
<keyword evidence="1" id="KW-0175">Coiled coil</keyword>
<reference evidence="2" key="1">
    <citation type="submission" date="2021-01" db="EMBL/GenBank/DDBJ databases">
        <authorList>
            <consortium name="Genoscope - CEA"/>
            <person name="William W."/>
        </authorList>
    </citation>
    <scope>NUCLEOTIDE SEQUENCE</scope>
</reference>
<keyword evidence="3" id="KW-1185">Reference proteome</keyword>
<organism evidence="2 3">
    <name type="scientific">Paramecium primaurelia</name>
    <dbReference type="NCBI Taxonomy" id="5886"/>
    <lineage>
        <taxon>Eukaryota</taxon>
        <taxon>Sar</taxon>
        <taxon>Alveolata</taxon>
        <taxon>Ciliophora</taxon>
        <taxon>Intramacronucleata</taxon>
        <taxon>Oligohymenophorea</taxon>
        <taxon>Peniculida</taxon>
        <taxon>Parameciidae</taxon>
        <taxon>Paramecium</taxon>
    </lineage>
</organism>
<gene>
    <name evidence="2" type="ORF">PPRIM_AZ9-3.1.T0370323</name>
</gene>
<evidence type="ECO:0000313" key="3">
    <source>
        <dbReference type="Proteomes" id="UP000688137"/>
    </source>
</evidence>
<name>A0A8S1LGF3_PARPR</name>
<dbReference type="Proteomes" id="UP000688137">
    <property type="component" value="Unassembled WGS sequence"/>
</dbReference>
<feature type="coiled-coil region" evidence="1">
    <location>
        <begin position="102"/>
        <end position="157"/>
    </location>
</feature>
<evidence type="ECO:0000313" key="2">
    <source>
        <dbReference type="EMBL" id="CAD8065541.1"/>
    </source>
</evidence>
<accession>A0A8S1LGF3</accession>
<evidence type="ECO:0000256" key="1">
    <source>
        <dbReference type="SAM" id="Coils"/>
    </source>
</evidence>
<dbReference type="OMA" id="CATGLTE"/>
<protein>
    <submittedName>
        <fullName evidence="2">Uncharacterized protein</fullName>
    </submittedName>
</protein>
<sequence length="233" mass="27656">MNSVQHDTIKANLDYDEQTIKELKGHFTAIIDVERKRYNVYNELCKTLEQMQKEREKIFKLKEIYMELGKAFFNVIQKLKKDDDPSDFGFLKLLEKRIIPSLNGHLDQIKQVRQNLQQYILKNTLENEWNEKRAIAKSKNDEKLQKIERTHDEAKRDKHFASSTLSQNYQTYVNDKNQEMKSMFKHFLNGLLDICATGLTEYAKVAQKIHYTSEKKETEEFIAKMLGNQKQKK</sequence>
<dbReference type="EMBL" id="CAJJDM010000036">
    <property type="protein sequence ID" value="CAD8065541.1"/>
    <property type="molecule type" value="Genomic_DNA"/>
</dbReference>